<accession>A0A545VHP1</accession>
<dbReference type="Proteomes" id="UP000315783">
    <property type="component" value="Unassembled WGS sequence"/>
</dbReference>
<evidence type="ECO:0000313" key="1">
    <source>
        <dbReference type="EMBL" id="TQW01235.1"/>
    </source>
</evidence>
<gene>
    <name evidence="1" type="ORF">IF1G_01166</name>
</gene>
<keyword evidence="2" id="KW-1185">Reference proteome</keyword>
<proteinExistence type="predicted"/>
<organism evidence="1 2">
    <name type="scientific">Cordyceps javanica</name>
    <dbReference type="NCBI Taxonomy" id="43265"/>
    <lineage>
        <taxon>Eukaryota</taxon>
        <taxon>Fungi</taxon>
        <taxon>Dikarya</taxon>
        <taxon>Ascomycota</taxon>
        <taxon>Pezizomycotina</taxon>
        <taxon>Sordariomycetes</taxon>
        <taxon>Hypocreomycetidae</taxon>
        <taxon>Hypocreales</taxon>
        <taxon>Cordycipitaceae</taxon>
        <taxon>Cordyceps</taxon>
    </lineage>
</organism>
<dbReference type="OrthoDB" id="5120662at2759"/>
<dbReference type="STRING" id="43265.A0A545VHP1"/>
<protein>
    <submittedName>
        <fullName evidence="1">Uncharacterized protein</fullName>
    </submittedName>
</protein>
<name>A0A545VHP1_9HYPO</name>
<comment type="caution">
    <text evidence="1">The sequence shown here is derived from an EMBL/GenBank/DDBJ whole genome shotgun (WGS) entry which is preliminary data.</text>
</comment>
<evidence type="ECO:0000313" key="2">
    <source>
        <dbReference type="Proteomes" id="UP000315783"/>
    </source>
</evidence>
<dbReference type="AlphaFoldDB" id="A0A545VHP1"/>
<dbReference type="EMBL" id="SPUK01000001">
    <property type="protein sequence ID" value="TQW01235.1"/>
    <property type="molecule type" value="Genomic_DNA"/>
</dbReference>
<sequence length="243" mass="28047">MRHTACQRAFALPEILQLIFDSLLYSQDEDGDQNYTKKYQGQALVEFLWDSPICSSVCGYDEDHLKTLATCARVCESWFQEAIPILWVHRMESFFFGSLEDVFGAIEPARRQLYANHMVRASLHFRTRWVKAAVDAEILSVLTFPRLLGLQILIEDNQPLPGFDAPQLAWIDLDPHYESAYPEVWGADPEVYTPLFRSISERFPSLRRLSINDNTLMHADSLPLLQRMRPDIDIRGQDRITLA</sequence>
<reference evidence="1 2" key="1">
    <citation type="journal article" date="2019" name="Appl. Microbiol. Biotechnol.">
        <title>Genome sequence of Isaria javanica and comparative genome analysis insights into family S53 peptidase evolution in fungal entomopathogens.</title>
        <authorList>
            <person name="Lin R."/>
            <person name="Zhang X."/>
            <person name="Xin B."/>
            <person name="Zou M."/>
            <person name="Gao Y."/>
            <person name="Qin F."/>
            <person name="Hu Q."/>
            <person name="Xie B."/>
            <person name="Cheng X."/>
        </authorList>
    </citation>
    <scope>NUCLEOTIDE SEQUENCE [LARGE SCALE GENOMIC DNA]</scope>
    <source>
        <strain evidence="1 2">IJ1G</strain>
    </source>
</reference>